<dbReference type="InterPro" id="IPR010982">
    <property type="entry name" value="Lambda_DNA-bd_dom_sf"/>
</dbReference>
<feature type="domain" description="HTH cro/C1-type" evidence="2">
    <location>
        <begin position="51"/>
        <end position="106"/>
    </location>
</feature>
<evidence type="ECO:0000256" key="1">
    <source>
        <dbReference type="SAM" id="MobiDB-lite"/>
    </source>
</evidence>
<proteinExistence type="predicted"/>
<organism evidence="3 4">
    <name type="scientific">Mycobacteroides abscessus</name>
    <dbReference type="NCBI Taxonomy" id="36809"/>
    <lineage>
        <taxon>Bacteria</taxon>
        <taxon>Bacillati</taxon>
        <taxon>Actinomycetota</taxon>
        <taxon>Actinomycetes</taxon>
        <taxon>Mycobacteriales</taxon>
        <taxon>Mycobacteriaceae</taxon>
        <taxon>Mycobacteroides</taxon>
    </lineage>
</organism>
<dbReference type="CDD" id="cd00093">
    <property type="entry name" value="HTH_XRE"/>
    <property type="match status" value="1"/>
</dbReference>
<comment type="caution">
    <text evidence="3">The sequence shown here is derived from an EMBL/GenBank/DDBJ whole genome shotgun (WGS) entry which is preliminary data.</text>
</comment>
<dbReference type="EMBL" id="QXBN01000033">
    <property type="protein sequence ID" value="RIT29276.1"/>
    <property type="molecule type" value="Genomic_DNA"/>
</dbReference>
<name>A0ABD7HH68_9MYCO</name>
<feature type="region of interest" description="Disordered" evidence="1">
    <location>
        <begin position="156"/>
        <end position="175"/>
    </location>
</feature>
<evidence type="ECO:0000313" key="4">
    <source>
        <dbReference type="Proteomes" id="UP000284557"/>
    </source>
</evidence>
<dbReference type="Pfam" id="PF13560">
    <property type="entry name" value="HTH_31"/>
    <property type="match status" value="1"/>
</dbReference>
<feature type="compositionally biased region" description="Basic and acidic residues" evidence="1">
    <location>
        <begin position="166"/>
        <end position="175"/>
    </location>
</feature>
<dbReference type="SUPFAM" id="SSF47413">
    <property type="entry name" value="lambda repressor-like DNA-binding domains"/>
    <property type="match status" value="1"/>
</dbReference>
<evidence type="ECO:0000313" key="3">
    <source>
        <dbReference type="EMBL" id="RIT29276.1"/>
    </source>
</evidence>
<gene>
    <name evidence="3" type="ORF">D2E76_25560</name>
</gene>
<dbReference type="RefSeq" id="WP_100481056.1">
    <property type="nucleotide sequence ID" value="NZ_QDET01000004.1"/>
</dbReference>
<dbReference type="AlphaFoldDB" id="A0ABD7HH68"/>
<protein>
    <submittedName>
        <fullName evidence="3">XRE family transcriptional regulator</fullName>
    </submittedName>
</protein>
<dbReference type="PROSITE" id="PS50943">
    <property type="entry name" value="HTH_CROC1"/>
    <property type="match status" value="1"/>
</dbReference>
<reference evidence="3 4" key="1">
    <citation type="submission" date="2018-08" db="EMBL/GenBank/DDBJ databases">
        <title>Linezolid Resistance in Mycobacterium abscessus: MIC Distribution and Comprehensive Investigation of Resistance Mechanisms.</title>
        <authorList>
            <person name="Ye M."/>
            <person name="Xu L."/>
            <person name="Zou Y."/>
            <person name="Li B."/>
            <person name="Guo Q."/>
            <person name="Zhang Y."/>
            <person name="Zhan M."/>
            <person name="Xu B."/>
            <person name="Yu F."/>
            <person name="Zhang Z."/>
            <person name="Chu H."/>
        </authorList>
    </citation>
    <scope>NUCLEOTIDE SEQUENCE [LARGE SCALE GENOMIC DNA]</scope>
    <source>
        <strain evidence="3 4">G143</strain>
    </source>
</reference>
<dbReference type="InterPro" id="IPR001387">
    <property type="entry name" value="Cro/C1-type_HTH"/>
</dbReference>
<dbReference type="SMART" id="SM00530">
    <property type="entry name" value="HTH_XRE"/>
    <property type="match status" value="1"/>
</dbReference>
<dbReference type="Gene3D" id="1.10.260.40">
    <property type="entry name" value="lambda repressor-like DNA-binding domains"/>
    <property type="match status" value="1"/>
</dbReference>
<dbReference type="Proteomes" id="UP000284557">
    <property type="component" value="Unassembled WGS sequence"/>
</dbReference>
<accession>A0ABD7HH68</accession>
<evidence type="ECO:0000259" key="2">
    <source>
        <dbReference type="PROSITE" id="PS50943"/>
    </source>
</evidence>
<sequence>MTEHHYCRYSNNVVELYYFVELIQQSVVKYGVQREIVFMTPEQTVNLAQLLREKRTELGLNIPVAAQRAHVDRGTLWRLEDGRITYPRAEVLIALGTALGIPPADLFTAVGWLPANQLPGLRTYLRTKYPDMPIQLVAQIEEQIRTSIGKRSVGVYYGPSPRTRQKGGDYAEDSH</sequence>